<dbReference type="PANTHER" id="PTHR30406">
    <property type="entry name" value="SULFATE TRANSPORT SYSTEM PERMEASE PROTEIN"/>
    <property type="match status" value="1"/>
</dbReference>
<comment type="subcellular location">
    <subcellularLocation>
        <location evidence="1">Plastid membrane</location>
        <topology evidence="1">Multi-pass membrane protein</topology>
    </subcellularLocation>
</comment>
<dbReference type="GO" id="GO:0042170">
    <property type="term" value="C:plastid membrane"/>
    <property type="evidence" value="ECO:0007669"/>
    <property type="project" value="UniProtKB-SubCell"/>
</dbReference>
<keyword evidence="3 8" id="KW-0812">Transmembrane</keyword>
<dbReference type="InterPro" id="IPR011865">
    <property type="entry name" value="CysT_permease"/>
</dbReference>
<keyword evidence="7" id="KW-0175">Coiled coil</keyword>
<feature type="transmembrane region" description="Helical" evidence="8">
    <location>
        <begin position="136"/>
        <end position="167"/>
    </location>
</feature>
<dbReference type="PROSITE" id="PS50928">
    <property type="entry name" value="ABC_TM1"/>
    <property type="match status" value="1"/>
</dbReference>
<dbReference type="Pfam" id="PF00528">
    <property type="entry name" value="BPD_transp_1"/>
    <property type="match status" value="1"/>
</dbReference>
<dbReference type="RefSeq" id="YP_010040810.1">
    <property type="nucleotide sequence ID" value="NC_054192.1"/>
</dbReference>
<keyword evidence="6 8" id="KW-0472">Membrane</keyword>
<evidence type="ECO:0000256" key="6">
    <source>
        <dbReference type="ARBA" id="ARBA00023136"/>
    </source>
</evidence>
<evidence type="ECO:0000256" key="1">
    <source>
        <dbReference type="ARBA" id="ARBA00004446"/>
    </source>
</evidence>
<keyword evidence="10" id="KW-0934">Plastid</keyword>
<accession>A0A873HW88</accession>
<dbReference type="EMBL" id="MN794236">
    <property type="protein sequence ID" value="QOZ41706.1"/>
    <property type="molecule type" value="Genomic_DNA"/>
</dbReference>
<dbReference type="NCBIfam" id="TIGR00969">
    <property type="entry name" value="3a0106s02"/>
    <property type="match status" value="1"/>
</dbReference>
<organism evidence="10">
    <name type="scientific">Prototheca wickerhamii</name>
    <dbReference type="NCBI Taxonomy" id="3111"/>
    <lineage>
        <taxon>Eukaryota</taxon>
        <taxon>Viridiplantae</taxon>
        <taxon>Chlorophyta</taxon>
        <taxon>core chlorophytes</taxon>
        <taxon>Trebouxiophyceae</taxon>
        <taxon>Chlorellales</taxon>
        <taxon>Chlorellaceae</taxon>
        <taxon>Prototheca</taxon>
    </lineage>
</organism>
<evidence type="ECO:0000256" key="7">
    <source>
        <dbReference type="SAM" id="Coils"/>
    </source>
</evidence>
<keyword evidence="2" id="KW-0813">Transport</keyword>
<dbReference type="InterPro" id="IPR000515">
    <property type="entry name" value="MetI-like"/>
</dbReference>
<dbReference type="NCBIfam" id="TIGR02139">
    <property type="entry name" value="permease_CysT"/>
    <property type="match status" value="1"/>
</dbReference>
<geneLocation type="non-photosynthetic plastid" evidence="10"/>
<evidence type="ECO:0000256" key="5">
    <source>
        <dbReference type="ARBA" id="ARBA00023032"/>
    </source>
</evidence>
<evidence type="ECO:0000256" key="3">
    <source>
        <dbReference type="ARBA" id="ARBA00022692"/>
    </source>
</evidence>
<feature type="transmembrane region" description="Helical" evidence="8">
    <location>
        <begin position="179"/>
        <end position="200"/>
    </location>
</feature>
<evidence type="ECO:0000313" key="10">
    <source>
        <dbReference type="EMBL" id="QOZ41706.1"/>
    </source>
</evidence>
<evidence type="ECO:0000259" key="9">
    <source>
        <dbReference type="PROSITE" id="PS50928"/>
    </source>
</evidence>
<feature type="domain" description="ABC transmembrane type-1" evidence="9">
    <location>
        <begin position="141"/>
        <end position="345"/>
    </location>
</feature>
<protein>
    <submittedName>
        <fullName evidence="10">CysT</fullName>
    </submittedName>
</protein>
<dbReference type="SUPFAM" id="SSF161098">
    <property type="entry name" value="MetI-like"/>
    <property type="match status" value="1"/>
</dbReference>
<gene>
    <name evidence="10" type="primary">cysT</name>
    <name evidence="10" type="ORF">DBVPGpl_045</name>
</gene>
<evidence type="ECO:0000256" key="8">
    <source>
        <dbReference type="SAM" id="Phobius"/>
    </source>
</evidence>
<evidence type="ECO:0000256" key="2">
    <source>
        <dbReference type="ARBA" id="ARBA00022448"/>
    </source>
</evidence>
<sequence>MDNENKKSSEKMENLNDLEKIDIVENIKPNNSEEQYINEINQISDCNEFKTEEIESDTKKILSEETELEIENMEELHAGYREKVREARRRFFIKLGIVIYLIIQTSFIIYLPLYAMFKLIFKYSWQEILTVALNPIAVHAYLLTFKLALIAAFLNSFFGYIIVWVLVRFDFRGKDCLDIVVDLPLGVPTSVAGITLTAVFGNKKSWLGPILNFFNMKIIYTKYGVLLAMIFASFPFVIRGIEPILEKHEHGLEEAAWTFGANEYETAKRLIFPTVAPALLTGFILNFSRSLGEFGSVVMVSSNTPFDDLVTSVLIHQAVEQYDYFKACVIAAVVLIFALIFIYIVNRIRAYYTRHKIR</sequence>
<dbReference type="CDD" id="cd06261">
    <property type="entry name" value="TM_PBP2"/>
    <property type="match status" value="1"/>
</dbReference>
<evidence type="ECO:0000256" key="4">
    <source>
        <dbReference type="ARBA" id="ARBA00022989"/>
    </source>
</evidence>
<keyword evidence="4 8" id="KW-1133">Transmembrane helix</keyword>
<proteinExistence type="predicted"/>
<feature type="transmembrane region" description="Helical" evidence="8">
    <location>
        <begin position="220"/>
        <end position="238"/>
    </location>
</feature>
<dbReference type="InterPro" id="IPR035906">
    <property type="entry name" value="MetI-like_sf"/>
</dbReference>
<dbReference type="PANTHER" id="PTHR30406:SF8">
    <property type="entry name" value="SULFATE TRANSPORT SYSTEM PERMEASE PROTEIN CYST"/>
    <property type="match status" value="1"/>
</dbReference>
<dbReference type="GO" id="GO:0015419">
    <property type="term" value="F:ABC-type sulfate transporter activity"/>
    <property type="evidence" value="ECO:0007669"/>
    <property type="project" value="InterPro"/>
</dbReference>
<keyword evidence="5" id="KW-0764">Sulfate transport</keyword>
<feature type="transmembrane region" description="Helical" evidence="8">
    <location>
        <begin position="324"/>
        <end position="345"/>
    </location>
</feature>
<feature type="transmembrane region" description="Helical" evidence="8">
    <location>
        <begin position="270"/>
        <end position="288"/>
    </location>
</feature>
<feature type="transmembrane region" description="Helical" evidence="8">
    <location>
        <begin position="91"/>
        <end position="116"/>
    </location>
</feature>
<reference evidence="10" key="1">
    <citation type="journal article" name="Front. Plant Sci.">
        <title>Sequencing and Analysis of the Complete Organellar Genomes of Prototheca wickerhamii.</title>
        <authorList>
            <person name="Bakula Z."/>
            <person name="Gromadka R."/>
            <person name="Gawor J."/>
            <person name="Siedlecki P."/>
            <person name="Pomorski J.J."/>
            <person name="Maciszewski K."/>
            <person name="Gromadka A."/>
            <person name="Karnkowska A."/>
            <person name="Jagielski T."/>
        </authorList>
    </citation>
    <scope>NUCLEOTIDE SEQUENCE</scope>
    <source>
        <strain evidence="10">DBVPG</strain>
    </source>
</reference>
<dbReference type="Gene3D" id="1.10.3720.10">
    <property type="entry name" value="MetI-like"/>
    <property type="match status" value="1"/>
</dbReference>
<dbReference type="AlphaFoldDB" id="A0A873HW88"/>
<dbReference type="GO" id="GO:0005886">
    <property type="term" value="C:plasma membrane"/>
    <property type="evidence" value="ECO:0007669"/>
    <property type="project" value="InterPro"/>
</dbReference>
<name>A0A873HW88_PROWI</name>
<feature type="coiled-coil region" evidence="7">
    <location>
        <begin position="63"/>
        <end position="90"/>
    </location>
</feature>
<dbReference type="InterPro" id="IPR005667">
    <property type="entry name" value="Sulph_transpt2"/>
</dbReference>
<dbReference type="GeneID" id="63880535"/>